<evidence type="ECO:0000313" key="2">
    <source>
        <dbReference type="Proteomes" id="UP000660380"/>
    </source>
</evidence>
<protein>
    <submittedName>
        <fullName evidence="1">Uncharacterized protein</fullName>
    </submittedName>
</protein>
<keyword evidence="2" id="KW-1185">Reference proteome</keyword>
<sequence>MINSSIQMVFYIWEICTPSSLRAELYWDGRSLLAQNSVLLLCEYEFVSRRAAESQRVRV</sequence>
<name>A0ABR8GI45_9CYAN</name>
<evidence type="ECO:0000313" key="1">
    <source>
        <dbReference type="EMBL" id="MBD2603047.1"/>
    </source>
</evidence>
<dbReference type="EMBL" id="JACJTA010000001">
    <property type="protein sequence ID" value="MBD2603047.1"/>
    <property type="molecule type" value="Genomic_DNA"/>
</dbReference>
<dbReference type="Proteomes" id="UP000660380">
    <property type="component" value="Unassembled WGS sequence"/>
</dbReference>
<organism evidence="1 2">
    <name type="scientific">Scytonema hofmannii FACHB-248</name>
    <dbReference type="NCBI Taxonomy" id="1842502"/>
    <lineage>
        <taxon>Bacteria</taxon>
        <taxon>Bacillati</taxon>
        <taxon>Cyanobacteriota</taxon>
        <taxon>Cyanophyceae</taxon>
        <taxon>Nostocales</taxon>
        <taxon>Scytonemataceae</taxon>
        <taxon>Scytonema</taxon>
    </lineage>
</organism>
<gene>
    <name evidence="1" type="ORF">H6G81_00560</name>
</gene>
<reference evidence="1 2" key="1">
    <citation type="journal article" date="2020" name="ISME J.">
        <title>Comparative genomics reveals insights into cyanobacterial evolution and habitat adaptation.</title>
        <authorList>
            <person name="Chen M.Y."/>
            <person name="Teng W.K."/>
            <person name="Zhao L."/>
            <person name="Hu C.X."/>
            <person name="Zhou Y.K."/>
            <person name="Han B.P."/>
            <person name="Song L.R."/>
            <person name="Shu W.S."/>
        </authorList>
    </citation>
    <scope>NUCLEOTIDE SEQUENCE [LARGE SCALE GENOMIC DNA]</scope>
    <source>
        <strain evidence="1 2">FACHB-248</strain>
    </source>
</reference>
<dbReference type="RefSeq" id="WP_186227644.1">
    <property type="nucleotide sequence ID" value="NZ_JACJTA010000001.1"/>
</dbReference>
<comment type="caution">
    <text evidence="1">The sequence shown here is derived from an EMBL/GenBank/DDBJ whole genome shotgun (WGS) entry which is preliminary data.</text>
</comment>
<accession>A0ABR8GI45</accession>
<proteinExistence type="predicted"/>